<proteinExistence type="predicted"/>
<dbReference type="AlphaFoldDB" id="A0A1G6RBL6"/>
<protein>
    <submittedName>
        <fullName evidence="1">Uncharacterized protein</fullName>
    </submittedName>
</protein>
<dbReference type="RefSeq" id="WP_091573031.1">
    <property type="nucleotide sequence ID" value="NZ_FMZA01000027.1"/>
</dbReference>
<reference evidence="1 2" key="1">
    <citation type="submission" date="2016-10" db="EMBL/GenBank/DDBJ databases">
        <authorList>
            <person name="de Groot N.N."/>
        </authorList>
    </citation>
    <scope>NUCLEOTIDE SEQUENCE [LARGE SCALE GENOMIC DNA]</scope>
    <source>
        <strain evidence="1 2">DSM 45514</strain>
    </source>
</reference>
<sequence>MTLKCKLKKKRCCVKKKVLQRRKVAKSRVDNSPRVRNMQGLVNIPIQVPIQIGSDASTTVGSADTNAGGGL</sequence>
<dbReference type="Proteomes" id="UP000199387">
    <property type="component" value="Unassembled WGS sequence"/>
</dbReference>
<organism evidence="1 2">
    <name type="scientific">Melghirimyces thermohalophilus</name>
    <dbReference type="NCBI Taxonomy" id="1236220"/>
    <lineage>
        <taxon>Bacteria</taxon>
        <taxon>Bacillati</taxon>
        <taxon>Bacillota</taxon>
        <taxon>Bacilli</taxon>
        <taxon>Bacillales</taxon>
        <taxon>Thermoactinomycetaceae</taxon>
        <taxon>Melghirimyces</taxon>
    </lineage>
</organism>
<keyword evidence="2" id="KW-1185">Reference proteome</keyword>
<evidence type="ECO:0000313" key="1">
    <source>
        <dbReference type="EMBL" id="SDD02020.1"/>
    </source>
</evidence>
<dbReference type="OrthoDB" id="2991611at2"/>
<dbReference type="EMBL" id="FMZA01000027">
    <property type="protein sequence ID" value="SDD02020.1"/>
    <property type="molecule type" value="Genomic_DNA"/>
</dbReference>
<accession>A0A1G6RBL6</accession>
<name>A0A1G6RBL6_9BACL</name>
<gene>
    <name evidence="1" type="ORF">SAMN04488112_12732</name>
</gene>
<evidence type="ECO:0000313" key="2">
    <source>
        <dbReference type="Proteomes" id="UP000199387"/>
    </source>
</evidence>